<feature type="domain" description="Isochorismatase-like" evidence="8">
    <location>
        <begin position="4"/>
        <end position="156"/>
    </location>
</feature>
<dbReference type="EMBL" id="JACHFR010000002">
    <property type="protein sequence ID" value="MBB5219211.1"/>
    <property type="molecule type" value="Genomic_DNA"/>
</dbReference>
<dbReference type="Gene3D" id="3.40.50.850">
    <property type="entry name" value="Isochorismatase-like"/>
    <property type="match status" value="1"/>
</dbReference>
<dbReference type="InterPro" id="IPR036380">
    <property type="entry name" value="Isochorismatase-like_sf"/>
</dbReference>
<dbReference type="EC" id="3.5.1.19" evidence="6"/>
<dbReference type="InterPro" id="IPR000868">
    <property type="entry name" value="Isochorismatase-like_dom"/>
</dbReference>
<dbReference type="Proteomes" id="UP000578697">
    <property type="component" value="Unassembled WGS sequence"/>
</dbReference>
<sequence>MKDLLLVVDMQNVYLKNQKWACLDTEGCAERIVSLIKSKRFDDVVFTKFIADPQASGVWADYNKKYADVNASDFANAMVSGLDEVISEYPVYQKSVYSSLAVPEVLEKCRNADRVFVAGVVAECCVLSTVLNLIDLGIYTVYVKDCISGLDRPKEEATELILSGLSPLHVLVCTSGSLPGDV</sequence>
<keyword evidence="3" id="KW-0479">Metal-binding</keyword>
<evidence type="ECO:0000256" key="4">
    <source>
        <dbReference type="ARBA" id="ARBA00022801"/>
    </source>
</evidence>
<proteinExistence type="inferred from homology"/>
<dbReference type="GO" id="GO:0046872">
    <property type="term" value="F:metal ion binding"/>
    <property type="evidence" value="ECO:0007669"/>
    <property type="project" value="UniProtKB-KW"/>
</dbReference>
<keyword evidence="2" id="KW-0662">Pyridine nucleotide biosynthesis</keyword>
<dbReference type="KEGG" id="trc:DYE49_10720"/>
<reference evidence="10 12" key="1">
    <citation type="submission" date="2018-08" db="EMBL/GenBank/DDBJ databases">
        <title>The first complete genome of Treponema rectale (CHPAT), a commensal spirochete of the bovine rectum.</title>
        <authorList>
            <person name="Staton G.J."/>
            <person name="Clegg S.R."/>
            <person name="Carter S.D."/>
            <person name="Radford A.D."/>
            <person name="Darby A."/>
            <person name="Hall N."/>
            <person name="Birtles R.J."/>
            <person name="Evans N.J."/>
        </authorList>
    </citation>
    <scope>NUCLEOTIDE SEQUENCE [LARGE SCALE GENOMIC DNA]</scope>
    <source>
        <strain evidence="10 12">CHPA</strain>
    </source>
</reference>
<keyword evidence="4 10" id="KW-0378">Hydrolase</keyword>
<comment type="similarity">
    <text evidence="1">Belongs to the isochorismatase family.</text>
</comment>
<evidence type="ECO:0000256" key="5">
    <source>
        <dbReference type="ARBA" id="ARBA00037900"/>
    </source>
</evidence>
<evidence type="ECO:0000256" key="1">
    <source>
        <dbReference type="ARBA" id="ARBA00006336"/>
    </source>
</evidence>
<accession>A0A840SII2</accession>
<dbReference type="GO" id="GO:0008936">
    <property type="term" value="F:nicotinamidase activity"/>
    <property type="evidence" value="ECO:0007669"/>
    <property type="project" value="UniProtKB-EC"/>
</dbReference>
<dbReference type="GO" id="GO:0019363">
    <property type="term" value="P:pyridine nucleotide biosynthetic process"/>
    <property type="evidence" value="ECO:0007669"/>
    <property type="project" value="UniProtKB-KW"/>
</dbReference>
<dbReference type="PANTHER" id="PTHR11080">
    <property type="entry name" value="PYRAZINAMIDASE/NICOTINAMIDASE"/>
    <property type="match status" value="1"/>
</dbReference>
<gene>
    <name evidence="10" type="ORF">DYE49_10720</name>
    <name evidence="9" type="ORF">HNP77_001580</name>
</gene>
<dbReference type="Proteomes" id="UP000593591">
    <property type="component" value="Chromosome"/>
</dbReference>
<dbReference type="Pfam" id="PF00857">
    <property type="entry name" value="Isochorismatase"/>
    <property type="match status" value="1"/>
</dbReference>
<dbReference type="EMBL" id="CP031517">
    <property type="protein sequence ID" value="QOS40896.1"/>
    <property type="molecule type" value="Genomic_DNA"/>
</dbReference>
<evidence type="ECO:0000313" key="12">
    <source>
        <dbReference type="Proteomes" id="UP000593591"/>
    </source>
</evidence>
<dbReference type="RefSeq" id="WP_184652628.1">
    <property type="nucleotide sequence ID" value="NZ_JACHFR010000002.1"/>
</dbReference>
<evidence type="ECO:0000256" key="2">
    <source>
        <dbReference type="ARBA" id="ARBA00022642"/>
    </source>
</evidence>
<comment type="pathway">
    <text evidence="5">Cofactor biosynthesis; nicotinate biosynthesis; nicotinate from nicotinamide: step 1/1.</text>
</comment>
<evidence type="ECO:0000256" key="6">
    <source>
        <dbReference type="ARBA" id="ARBA00039017"/>
    </source>
</evidence>
<evidence type="ECO:0000256" key="7">
    <source>
        <dbReference type="ARBA" id="ARBA00043224"/>
    </source>
</evidence>
<dbReference type="SUPFAM" id="SSF52499">
    <property type="entry name" value="Isochorismatase-like hydrolases"/>
    <property type="match status" value="1"/>
</dbReference>
<evidence type="ECO:0000313" key="11">
    <source>
        <dbReference type="Proteomes" id="UP000578697"/>
    </source>
</evidence>
<evidence type="ECO:0000313" key="10">
    <source>
        <dbReference type="EMBL" id="QOS40896.1"/>
    </source>
</evidence>
<dbReference type="InterPro" id="IPR052347">
    <property type="entry name" value="Isochorismatase_Nicotinamidase"/>
</dbReference>
<evidence type="ECO:0000256" key="3">
    <source>
        <dbReference type="ARBA" id="ARBA00022723"/>
    </source>
</evidence>
<dbReference type="PANTHER" id="PTHR11080:SF2">
    <property type="entry name" value="LD05707P"/>
    <property type="match status" value="1"/>
</dbReference>
<name>A0A840SII2_9SPIR</name>
<organism evidence="9 11">
    <name type="scientific">Treponema rectale</name>
    <dbReference type="NCBI Taxonomy" id="744512"/>
    <lineage>
        <taxon>Bacteria</taxon>
        <taxon>Pseudomonadati</taxon>
        <taxon>Spirochaetota</taxon>
        <taxon>Spirochaetia</taxon>
        <taxon>Spirochaetales</taxon>
        <taxon>Treponemataceae</taxon>
        <taxon>Treponema</taxon>
    </lineage>
</organism>
<dbReference type="AlphaFoldDB" id="A0A840SII2"/>
<reference evidence="9 11" key="2">
    <citation type="submission" date="2020-08" db="EMBL/GenBank/DDBJ databases">
        <title>Genomic Encyclopedia of Type Strains, Phase IV (KMG-IV): sequencing the most valuable type-strain genomes for metagenomic binning, comparative biology and taxonomic classification.</title>
        <authorList>
            <person name="Goeker M."/>
        </authorList>
    </citation>
    <scope>NUCLEOTIDE SEQUENCE [LARGE SCALE GENOMIC DNA]</scope>
    <source>
        <strain evidence="9 11">DSM 103679</strain>
    </source>
</reference>
<evidence type="ECO:0000313" key="9">
    <source>
        <dbReference type="EMBL" id="MBB5219211.1"/>
    </source>
</evidence>
<keyword evidence="11" id="KW-1185">Reference proteome</keyword>
<evidence type="ECO:0000259" key="8">
    <source>
        <dbReference type="Pfam" id="PF00857"/>
    </source>
</evidence>
<protein>
    <recommendedName>
        <fullName evidence="6">nicotinamidase</fullName>
        <ecNumber evidence="6">3.5.1.19</ecNumber>
    </recommendedName>
    <alternativeName>
        <fullName evidence="7">Nicotinamide deamidase</fullName>
    </alternativeName>
</protein>